<keyword evidence="3" id="KW-1185">Reference proteome</keyword>
<dbReference type="RefSeq" id="WP_324619746.1">
    <property type="nucleotide sequence ID" value="NZ_JAYKOT010000003.1"/>
</dbReference>
<dbReference type="AlphaFoldDB" id="A0AAW9MPT9"/>
<organism evidence="2 3">
    <name type="scientific">Citroniella saccharovorans</name>
    <dbReference type="NCBI Taxonomy" id="2053367"/>
    <lineage>
        <taxon>Bacteria</taxon>
        <taxon>Bacillati</taxon>
        <taxon>Bacillota</taxon>
        <taxon>Tissierellia</taxon>
        <taxon>Tissierellales</taxon>
        <taxon>Peptoniphilaceae</taxon>
        <taxon>Citroniella</taxon>
    </lineage>
</organism>
<dbReference type="Proteomes" id="UP001357733">
    <property type="component" value="Unassembled WGS sequence"/>
</dbReference>
<dbReference type="CDD" id="cd07890">
    <property type="entry name" value="CYTH-like_AC_IV-like"/>
    <property type="match status" value="1"/>
</dbReference>
<dbReference type="Gene3D" id="2.40.320.10">
    <property type="entry name" value="Hypothetical Protein Pfu-838710-001"/>
    <property type="match status" value="1"/>
</dbReference>
<dbReference type="EMBL" id="JAYKOT010000003">
    <property type="protein sequence ID" value="MEB3429563.1"/>
    <property type="molecule type" value="Genomic_DNA"/>
</dbReference>
<evidence type="ECO:0000313" key="3">
    <source>
        <dbReference type="Proteomes" id="UP001357733"/>
    </source>
</evidence>
<dbReference type="InterPro" id="IPR023577">
    <property type="entry name" value="CYTH_domain"/>
</dbReference>
<evidence type="ECO:0000313" key="2">
    <source>
        <dbReference type="EMBL" id="MEB3429563.1"/>
    </source>
</evidence>
<reference evidence="2 3" key="1">
    <citation type="submission" date="2024-01" db="EMBL/GenBank/DDBJ databases">
        <title>Complete genome sequence of Citroniella saccharovorans strain M6.X9, isolated from human fecal sample.</title>
        <authorList>
            <person name="Cheng G."/>
            <person name="Westerholm M."/>
            <person name="Schnurer A."/>
        </authorList>
    </citation>
    <scope>NUCLEOTIDE SEQUENCE [LARGE SCALE GENOMIC DNA]</scope>
    <source>
        <strain evidence="2 3">DSM 29873</strain>
    </source>
</reference>
<name>A0AAW9MPT9_9FIRM</name>
<feature type="domain" description="CYTH" evidence="1">
    <location>
        <begin position="2"/>
        <end position="173"/>
    </location>
</feature>
<dbReference type="SUPFAM" id="SSF55154">
    <property type="entry name" value="CYTH-like phosphatases"/>
    <property type="match status" value="1"/>
</dbReference>
<evidence type="ECO:0000259" key="1">
    <source>
        <dbReference type="PROSITE" id="PS51707"/>
    </source>
</evidence>
<dbReference type="Pfam" id="PF01928">
    <property type="entry name" value="CYTH"/>
    <property type="match status" value="1"/>
</dbReference>
<sequence length="176" mass="20702">MEKELEVKLLGLDVDSFEKNLQAKGAKLLYIEYQENILLENISNKIPDKSYLRVRESKIGDKCSTYLTYKENIENKNLRENNEYTCKVDSKDNILKILDLLGIKALNSGKKKRIKYSYKNISIDIDTWDKETYPYPYVEIEVKKEKDLKEFLTDFNISENLVSKKSISELQNELKK</sequence>
<gene>
    <name evidence="2" type="ORF">VLK81_05990</name>
</gene>
<dbReference type="InterPro" id="IPR033469">
    <property type="entry name" value="CYTH-like_dom_sf"/>
</dbReference>
<comment type="caution">
    <text evidence="2">The sequence shown here is derived from an EMBL/GenBank/DDBJ whole genome shotgun (WGS) entry which is preliminary data.</text>
</comment>
<dbReference type="PROSITE" id="PS51707">
    <property type="entry name" value="CYTH"/>
    <property type="match status" value="1"/>
</dbReference>
<dbReference type="PANTHER" id="PTHR21028">
    <property type="entry name" value="SI:CH211-156B7.4"/>
    <property type="match status" value="1"/>
</dbReference>
<protein>
    <submittedName>
        <fullName evidence="2">Class IV adenylate cyclase</fullName>
    </submittedName>
</protein>
<dbReference type="PANTHER" id="PTHR21028:SF2">
    <property type="entry name" value="CYTH DOMAIN-CONTAINING PROTEIN"/>
    <property type="match status" value="1"/>
</dbReference>
<accession>A0AAW9MPT9</accession>
<proteinExistence type="predicted"/>
<dbReference type="InterPro" id="IPR008173">
    <property type="entry name" value="Adenylyl_cyclase_CyaB"/>
</dbReference>